<feature type="chain" id="PRO_5038636537" description="SGNH domain-containing protein" evidence="1">
    <location>
        <begin position="28"/>
        <end position="343"/>
    </location>
</feature>
<evidence type="ECO:0000259" key="2">
    <source>
        <dbReference type="Pfam" id="PF19040"/>
    </source>
</evidence>
<organism evidence="3 4">
    <name type="scientific">Ornithinimicrobium tianjinense</name>
    <dbReference type="NCBI Taxonomy" id="1195761"/>
    <lineage>
        <taxon>Bacteria</taxon>
        <taxon>Bacillati</taxon>
        <taxon>Actinomycetota</taxon>
        <taxon>Actinomycetes</taxon>
        <taxon>Micrococcales</taxon>
        <taxon>Ornithinimicrobiaceae</taxon>
        <taxon>Ornithinimicrobium</taxon>
    </lineage>
</organism>
<dbReference type="AlphaFoldDB" id="A0A917BQ19"/>
<dbReference type="Proteomes" id="UP000605670">
    <property type="component" value="Unassembled WGS sequence"/>
</dbReference>
<evidence type="ECO:0000313" key="3">
    <source>
        <dbReference type="EMBL" id="GGF52681.1"/>
    </source>
</evidence>
<accession>A0A917BQ19</accession>
<comment type="caution">
    <text evidence="3">The sequence shown here is derived from an EMBL/GenBank/DDBJ whole genome shotgun (WGS) entry which is preliminary data.</text>
</comment>
<sequence>MTPTYRPPGRRPLATALLLVVVALVGACSSAPSGPGAVALSVPASRGTGQPELLDDPAAAYTSSGTVVPAPARAPKDTPVAYPDGCQVAPEVVTVPPEDECVYGEPGSDVEVALVGDSKMLQWFSAVEAVAEVEGWRVKVYTKSACGFTTSGQYDECLTYNAALRSHLADGERTPDLILTSLGDRAESLGAELADNLAPAVRAGAQVVLVADNPVGEKEEWVDGQPWYTCVAEHPDEYGTCSFSERAGRGTASIEEAHAQLEGSTLVDLTRWICPPGTAVPGAPDEQPRCPLVIGGVLVLREGSHLTDSYVRTLTPYLHAALAEAGIARTPVEEIAWDVRLGD</sequence>
<feature type="domain" description="SGNH" evidence="2">
    <location>
        <begin position="97"/>
        <end position="317"/>
    </location>
</feature>
<reference evidence="3" key="1">
    <citation type="journal article" date="2014" name="Int. J. Syst. Evol. Microbiol.">
        <title>Complete genome sequence of Corynebacterium casei LMG S-19264T (=DSM 44701T), isolated from a smear-ripened cheese.</title>
        <authorList>
            <consortium name="US DOE Joint Genome Institute (JGI-PGF)"/>
            <person name="Walter F."/>
            <person name="Albersmeier A."/>
            <person name="Kalinowski J."/>
            <person name="Ruckert C."/>
        </authorList>
    </citation>
    <scope>NUCLEOTIDE SEQUENCE</scope>
    <source>
        <strain evidence="3">CGMCC 1.12160</strain>
    </source>
</reference>
<proteinExistence type="predicted"/>
<dbReference type="RefSeq" id="WP_188430472.1">
    <property type="nucleotide sequence ID" value="NZ_BAABKH010000003.1"/>
</dbReference>
<name>A0A917BQ19_9MICO</name>
<gene>
    <name evidence="3" type="ORF">GCM10011366_20610</name>
</gene>
<dbReference type="Pfam" id="PF19040">
    <property type="entry name" value="SGNH"/>
    <property type="match status" value="1"/>
</dbReference>
<keyword evidence="1" id="KW-0732">Signal</keyword>
<dbReference type="InterPro" id="IPR043968">
    <property type="entry name" value="SGNH"/>
</dbReference>
<dbReference type="PROSITE" id="PS51257">
    <property type="entry name" value="PROKAR_LIPOPROTEIN"/>
    <property type="match status" value="1"/>
</dbReference>
<protein>
    <recommendedName>
        <fullName evidence="2">SGNH domain-containing protein</fullName>
    </recommendedName>
</protein>
<evidence type="ECO:0000256" key="1">
    <source>
        <dbReference type="SAM" id="SignalP"/>
    </source>
</evidence>
<feature type="signal peptide" evidence="1">
    <location>
        <begin position="1"/>
        <end position="27"/>
    </location>
</feature>
<keyword evidence="4" id="KW-1185">Reference proteome</keyword>
<evidence type="ECO:0000313" key="4">
    <source>
        <dbReference type="Proteomes" id="UP000605670"/>
    </source>
</evidence>
<dbReference type="EMBL" id="BMEM01000003">
    <property type="protein sequence ID" value="GGF52681.1"/>
    <property type="molecule type" value="Genomic_DNA"/>
</dbReference>
<reference evidence="3" key="2">
    <citation type="submission" date="2020-09" db="EMBL/GenBank/DDBJ databases">
        <authorList>
            <person name="Sun Q."/>
            <person name="Zhou Y."/>
        </authorList>
    </citation>
    <scope>NUCLEOTIDE SEQUENCE</scope>
    <source>
        <strain evidence="3">CGMCC 1.12160</strain>
    </source>
</reference>